<reference evidence="9 10" key="1">
    <citation type="journal article" date="2016" name="Nat. Commun.">
        <title>Extremotolerant tardigrade genome and improved radiotolerance of human cultured cells by tardigrade-unique protein.</title>
        <authorList>
            <person name="Hashimoto T."/>
            <person name="Horikawa D.D."/>
            <person name="Saito Y."/>
            <person name="Kuwahara H."/>
            <person name="Kozuka-Hata H."/>
            <person name="Shin-I T."/>
            <person name="Minakuchi Y."/>
            <person name="Ohishi K."/>
            <person name="Motoyama A."/>
            <person name="Aizu T."/>
            <person name="Enomoto A."/>
            <person name="Kondo K."/>
            <person name="Tanaka S."/>
            <person name="Hara Y."/>
            <person name="Koshikawa S."/>
            <person name="Sagara H."/>
            <person name="Miura T."/>
            <person name="Yokobori S."/>
            <person name="Miyagawa K."/>
            <person name="Suzuki Y."/>
            <person name="Kubo T."/>
            <person name="Oyama M."/>
            <person name="Kohara Y."/>
            <person name="Fujiyama A."/>
            <person name="Arakawa K."/>
            <person name="Katayama T."/>
            <person name="Toyoda A."/>
            <person name="Kunieda T."/>
        </authorList>
    </citation>
    <scope>NUCLEOTIDE SEQUENCE [LARGE SCALE GENOMIC DNA]</scope>
    <source>
        <strain evidence="9 10">YOKOZUNA-1</strain>
    </source>
</reference>
<comment type="cofactor">
    <cofactor evidence="2">
        <name>Mg(2+)</name>
        <dbReference type="ChEBI" id="CHEBI:18420"/>
    </cofactor>
</comment>
<keyword evidence="7" id="KW-0464">Manganese</keyword>
<accession>A0A1D1VUZ5</accession>
<dbReference type="EMBL" id="BDGG01000012">
    <property type="protein sequence ID" value="GAV05290.1"/>
    <property type="molecule type" value="Genomic_DNA"/>
</dbReference>
<evidence type="ECO:0000256" key="4">
    <source>
        <dbReference type="ARBA" id="ARBA00022723"/>
    </source>
</evidence>
<dbReference type="Gene3D" id="3.90.79.10">
    <property type="entry name" value="Nucleoside Triphosphate Pyrophosphohydrolase"/>
    <property type="match status" value="1"/>
</dbReference>
<evidence type="ECO:0000256" key="6">
    <source>
        <dbReference type="ARBA" id="ARBA00022842"/>
    </source>
</evidence>
<dbReference type="PANTHER" id="PTHR12318">
    <property type="entry name" value="TESTOSTERONE-REGULATED PROTEIN RP2"/>
    <property type="match status" value="1"/>
</dbReference>
<dbReference type="CDD" id="cd18870">
    <property type="entry name" value="NUDIX_AcylCoAdiphos_Nudt19"/>
    <property type="match status" value="1"/>
</dbReference>
<dbReference type="GO" id="GO:0016818">
    <property type="term" value="F:hydrolase activity, acting on acid anhydrides, in phosphorus-containing anhydrides"/>
    <property type="evidence" value="ECO:0007669"/>
    <property type="project" value="InterPro"/>
</dbReference>
<evidence type="ECO:0000313" key="10">
    <source>
        <dbReference type="Proteomes" id="UP000186922"/>
    </source>
</evidence>
<comment type="cofactor">
    <cofactor evidence="1">
        <name>Mn(2+)</name>
        <dbReference type="ChEBI" id="CHEBI:29035"/>
    </cofactor>
</comment>
<dbReference type="OrthoDB" id="1695362at2759"/>
<dbReference type="PROSITE" id="PS51462">
    <property type="entry name" value="NUDIX"/>
    <property type="match status" value="1"/>
</dbReference>
<evidence type="ECO:0000256" key="7">
    <source>
        <dbReference type="ARBA" id="ARBA00023211"/>
    </source>
</evidence>
<evidence type="ECO:0000256" key="1">
    <source>
        <dbReference type="ARBA" id="ARBA00001936"/>
    </source>
</evidence>
<evidence type="ECO:0000259" key="8">
    <source>
        <dbReference type="PROSITE" id="PS51462"/>
    </source>
</evidence>
<protein>
    <recommendedName>
        <fullName evidence="8">Nudix hydrolase domain-containing protein</fullName>
    </recommendedName>
</protein>
<keyword evidence="4" id="KW-0479">Metal-binding</keyword>
<dbReference type="PANTHER" id="PTHR12318:SF0">
    <property type="entry name" value="ACYL-COENZYME A DIPHOSPHATASE NUDT19"/>
    <property type="match status" value="1"/>
</dbReference>
<proteinExistence type="inferred from homology"/>
<name>A0A1D1VUZ5_RAMVA</name>
<dbReference type="InterPro" id="IPR000086">
    <property type="entry name" value="NUDIX_hydrolase_dom"/>
</dbReference>
<evidence type="ECO:0000256" key="3">
    <source>
        <dbReference type="ARBA" id="ARBA00005582"/>
    </source>
</evidence>
<evidence type="ECO:0000256" key="5">
    <source>
        <dbReference type="ARBA" id="ARBA00022801"/>
    </source>
</evidence>
<dbReference type="InterPro" id="IPR015797">
    <property type="entry name" value="NUDIX_hydrolase-like_dom_sf"/>
</dbReference>
<evidence type="ECO:0000313" key="9">
    <source>
        <dbReference type="EMBL" id="GAV05290.1"/>
    </source>
</evidence>
<comment type="caution">
    <text evidence="9">The sequence shown here is derived from an EMBL/GenBank/DDBJ whole genome shotgun (WGS) entry which is preliminary data.</text>
</comment>
<dbReference type="InterPro" id="IPR039121">
    <property type="entry name" value="NUDT19"/>
</dbReference>
<dbReference type="GO" id="GO:0005739">
    <property type="term" value="C:mitochondrion"/>
    <property type="evidence" value="ECO:0007669"/>
    <property type="project" value="TreeGrafter"/>
</dbReference>
<keyword evidence="5" id="KW-0378">Hydrolase</keyword>
<dbReference type="SUPFAM" id="SSF55811">
    <property type="entry name" value="Nudix"/>
    <property type="match status" value="1"/>
</dbReference>
<organism evidence="9 10">
    <name type="scientific">Ramazzottius varieornatus</name>
    <name type="common">Water bear</name>
    <name type="synonym">Tardigrade</name>
    <dbReference type="NCBI Taxonomy" id="947166"/>
    <lineage>
        <taxon>Eukaryota</taxon>
        <taxon>Metazoa</taxon>
        <taxon>Ecdysozoa</taxon>
        <taxon>Tardigrada</taxon>
        <taxon>Eutardigrada</taxon>
        <taxon>Parachela</taxon>
        <taxon>Hypsibioidea</taxon>
        <taxon>Ramazzottiidae</taxon>
        <taxon>Ramazzottius</taxon>
    </lineage>
</organism>
<sequence>MVSLPWRESASLIIAAGRDPMKILMLQRGAAGSFAKARVFPGGVVESHDFSERWTHLFRRFFDNIGKASLIPEGAARAPCLVNRPGEIAREIGMRITAIRETFEETGILFAQPASSLLPIKTEVASWRKRVLKDAAHFYDMCDHHSIYPDVDALAIWSDWLTPIDLSSKRFDTVFFVAEGDDAVQVDVHRDEMDMFEWSSPLQSLLARMERKVKMAPPQIYELSRLMQFESAKDLLKFAVERQKYGCDLTLPVRVRCSDGIVAIFPGDDSYPAEPDIYGKEPVLTSPKTAEELREGVIRLHRVESDLRDVARAFHFNFSLEPQHCDPMPFNAQS</sequence>
<dbReference type="GO" id="GO:0046872">
    <property type="term" value="F:metal ion binding"/>
    <property type="evidence" value="ECO:0007669"/>
    <property type="project" value="UniProtKB-KW"/>
</dbReference>
<gene>
    <name evidence="9" type="primary">RvY_15445-1</name>
    <name evidence="9" type="synonym">RvY_15445.1</name>
    <name evidence="9" type="ORF">RvY_15445</name>
</gene>
<dbReference type="AlphaFoldDB" id="A0A1D1VUZ5"/>
<keyword evidence="6" id="KW-0460">Magnesium</keyword>
<comment type="similarity">
    <text evidence="3">Belongs to the Nudix hydrolase family.</text>
</comment>
<dbReference type="STRING" id="947166.A0A1D1VUZ5"/>
<evidence type="ECO:0000256" key="2">
    <source>
        <dbReference type="ARBA" id="ARBA00001946"/>
    </source>
</evidence>
<feature type="domain" description="Nudix hydrolase" evidence="8">
    <location>
        <begin position="5"/>
        <end position="221"/>
    </location>
</feature>
<keyword evidence="10" id="KW-1185">Reference proteome</keyword>
<dbReference type="Proteomes" id="UP000186922">
    <property type="component" value="Unassembled WGS sequence"/>
</dbReference>